<dbReference type="AlphaFoldDB" id="A0AAE3R4N7"/>
<gene>
    <name evidence="2" type="ORF">QNI22_09075</name>
</gene>
<protein>
    <submittedName>
        <fullName evidence="2">Uncharacterized protein</fullName>
    </submittedName>
</protein>
<sequence length="281" mass="32284">MNAVKTESNLINTTIVNRVICEGMAILVLLLAMFLQLINLLFILYIRWKMGGFGKLRWFTWFLVVIVFPTWVIVGIGLIWAVFLLADALTGINFLLGEIYIAEVPPVTSINQVSFWERTSVVEYIGYCTILVLICLVLYSNVPRSRVGLIYLFIAIVGVGMNYFASITNLNILLGNYYIVAHPHMYDLKYMIILGGLSVLYQLILSNEQTMRPWLSYLHLVIFVLGFLWIINNKIPVSTDELFWKFRKKELFVIYILLLIGQFSFMINYGITLLNNKKAPA</sequence>
<reference evidence="2" key="1">
    <citation type="submission" date="2023-05" db="EMBL/GenBank/DDBJ databases">
        <authorList>
            <person name="Zhang X."/>
        </authorList>
    </citation>
    <scope>NUCLEOTIDE SEQUENCE</scope>
    <source>
        <strain evidence="2">BD1B2-1</strain>
    </source>
</reference>
<keyword evidence="1" id="KW-1133">Transmembrane helix</keyword>
<keyword evidence="3" id="KW-1185">Reference proteome</keyword>
<feature type="transmembrane region" description="Helical" evidence="1">
    <location>
        <begin position="149"/>
        <end position="168"/>
    </location>
</feature>
<dbReference type="Proteomes" id="UP001232063">
    <property type="component" value="Unassembled WGS sequence"/>
</dbReference>
<feature type="transmembrane region" description="Helical" evidence="1">
    <location>
        <begin position="124"/>
        <end position="142"/>
    </location>
</feature>
<name>A0AAE3R4N7_9BACT</name>
<keyword evidence="1" id="KW-0472">Membrane</keyword>
<evidence type="ECO:0000313" key="2">
    <source>
        <dbReference type="EMBL" id="MDJ1500798.1"/>
    </source>
</evidence>
<proteinExistence type="predicted"/>
<feature type="transmembrane region" description="Helical" evidence="1">
    <location>
        <begin position="24"/>
        <end position="46"/>
    </location>
</feature>
<organism evidence="2 3">
    <name type="scientific">Xanthocytophaga agilis</name>
    <dbReference type="NCBI Taxonomy" id="3048010"/>
    <lineage>
        <taxon>Bacteria</taxon>
        <taxon>Pseudomonadati</taxon>
        <taxon>Bacteroidota</taxon>
        <taxon>Cytophagia</taxon>
        <taxon>Cytophagales</taxon>
        <taxon>Rhodocytophagaceae</taxon>
        <taxon>Xanthocytophaga</taxon>
    </lineage>
</organism>
<evidence type="ECO:0000313" key="3">
    <source>
        <dbReference type="Proteomes" id="UP001232063"/>
    </source>
</evidence>
<feature type="transmembrane region" description="Helical" evidence="1">
    <location>
        <begin position="252"/>
        <end position="274"/>
    </location>
</feature>
<feature type="transmembrane region" description="Helical" evidence="1">
    <location>
        <begin position="214"/>
        <end position="232"/>
    </location>
</feature>
<evidence type="ECO:0000256" key="1">
    <source>
        <dbReference type="SAM" id="Phobius"/>
    </source>
</evidence>
<dbReference type="EMBL" id="JASJOU010000002">
    <property type="protein sequence ID" value="MDJ1500798.1"/>
    <property type="molecule type" value="Genomic_DNA"/>
</dbReference>
<keyword evidence="1" id="KW-0812">Transmembrane</keyword>
<accession>A0AAE3R4N7</accession>
<feature type="transmembrane region" description="Helical" evidence="1">
    <location>
        <begin position="188"/>
        <end position="205"/>
    </location>
</feature>
<feature type="transmembrane region" description="Helical" evidence="1">
    <location>
        <begin position="58"/>
        <end position="86"/>
    </location>
</feature>
<comment type="caution">
    <text evidence="2">The sequence shown here is derived from an EMBL/GenBank/DDBJ whole genome shotgun (WGS) entry which is preliminary data.</text>
</comment>
<dbReference type="RefSeq" id="WP_314510325.1">
    <property type="nucleotide sequence ID" value="NZ_JASJOU010000002.1"/>
</dbReference>